<sequence length="744" mass="85733">MTEYKFRSYRRRLITQAIAPKELTKWHRQIIFSRLAQLCSPLLEHFENDLVWFTDSLEQRLKNTAQQQPKDGVELQLAYRHLRKKERLTYASYAAALCAPWPRIDDHERYAQWLGVIVLCCCQLHIQGQYDSAISSALREIRLIANDAKHANIFKLLPTPTSFHSLAELGEQLEVLRLRYAEPNIESTGIGYLSVAVRSAAHLKQGITRNRKIKTPKFEAPELLTLISLEPVDDSGLEVDLLQITPETTDIQATDERMKPEPGKAMRVHDPQQRQQTQTMIALQGQRFAELLASRQQSLPPSFEQLTEWDIHHLILYCLEKLKQKDKLAGWIILALVTGRDPAWLHARAKQWKLLQLAKGYPCVQMQHSVPASQQAEMLKEVLPEVSGHFYQALPIQLYDWVVQFSSSTKPPTKSECRAWLKDIDKQHSTRLTLGRIVRFMEHWCLNHGVDRVIIALMRGEHYQSRPALSYSHLHQDELVLCHYRYVNAIFIMAGQDPELPTSRKTEVYLGSRLHLSRSVLGNSFDILASPLKQKRDVWTVHNDYTGYVWAILAFATGHRDVTAPLGKITDYNPYQHTWWISDKERRHGLAARTLIIPPTAAKQVEHYLEHLRQLQIHCRFLDPDLAVRCQQALDGSGNLLFILTDKQDKKVPADLTPSLLADLLQTRLPWSRNWARHHLRSELVKYSVNPELIDGWMGHEEIGEEALGRHSFLSMADCREVADIIESIFVTHKIKAIIGWTTH</sequence>
<comment type="caution">
    <text evidence="1">The sequence shown here is derived from an EMBL/GenBank/DDBJ whole genome shotgun (WGS) entry which is preliminary data.</text>
</comment>
<name>A0ABS3NKE0_9GAMM</name>
<gene>
    <name evidence="1" type="ORF">J3U76_13860</name>
</gene>
<dbReference type="EMBL" id="JAGDFX010000023">
    <property type="protein sequence ID" value="MBO1520696.1"/>
    <property type="molecule type" value="Genomic_DNA"/>
</dbReference>
<dbReference type="InterPro" id="IPR011010">
    <property type="entry name" value="DNA_brk_join_enz"/>
</dbReference>
<dbReference type="RefSeq" id="WP_208006567.1">
    <property type="nucleotide sequence ID" value="NZ_JAGDFX010000023.1"/>
</dbReference>
<accession>A0ABS3NKE0</accession>
<dbReference type="SUPFAM" id="SSF56349">
    <property type="entry name" value="DNA breaking-rejoining enzymes"/>
    <property type="match status" value="1"/>
</dbReference>
<protein>
    <recommendedName>
        <fullName evidence="3">Integrase</fullName>
    </recommendedName>
</protein>
<keyword evidence="2" id="KW-1185">Reference proteome</keyword>
<evidence type="ECO:0000313" key="1">
    <source>
        <dbReference type="EMBL" id="MBO1520696.1"/>
    </source>
</evidence>
<organism evidence="1 2">
    <name type="scientific">Oceanisphaera pacifica</name>
    <dbReference type="NCBI Taxonomy" id="2818389"/>
    <lineage>
        <taxon>Bacteria</taxon>
        <taxon>Pseudomonadati</taxon>
        <taxon>Pseudomonadota</taxon>
        <taxon>Gammaproteobacteria</taxon>
        <taxon>Aeromonadales</taxon>
        <taxon>Aeromonadaceae</taxon>
        <taxon>Oceanisphaera</taxon>
    </lineage>
</organism>
<proteinExistence type="predicted"/>
<evidence type="ECO:0000313" key="2">
    <source>
        <dbReference type="Proteomes" id="UP000664882"/>
    </source>
</evidence>
<dbReference type="Proteomes" id="UP000664882">
    <property type="component" value="Unassembled WGS sequence"/>
</dbReference>
<evidence type="ECO:0008006" key="3">
    <source>
        <dbReference type="Google" id="ProtNLM"/>
    </source>
</evidence>
<reference evidence="1 2" key="1">
    <citation type="submission" date="2021-03" db="EMBL/GenBank/DDBJ databases">
        <title>Oceanisphaera sp. nov., isolated from the intestine.</title>
        <authorList>
            <person name="Zhao L.-H."/>
            <person name="Shi L.-F."/>
        </authorList>
    </citation>
    <scope>NUCLEOTIDE SEQUENCE [LARGE SCALE GENOMIC DNA]</scope>
    <source>
        <strain evidence="1 2">DM8</strain>
    </source>
</reference>